<dbReference type="Pfam" id="PF13487">
    <property type="entry name" value="HD_5"/>
    <property type="match status" value="1"/>
</dbReference>
<evidence type="ECO:0000259" key="1">
    <source>
        <dbReference type="PROSITE" id="PS51832"/>
    </source>
</evidence>
<dbReference type="EC" id="3.1.4.-" evidence="2"/>
<accession>A0A4Y7RVF3</accession>
<dbReference type="Proteomes" id="UP000297597">
    <property type="component" value="Unassembled WGS sequence"/>
</dbReference>
<dbReference type="PANTHER" id="PTHR43155:SF2">
    <property type="entry name" value="CYCLIC DI-GMP PHOSPHODIESTERASE PA4108"/>
    <property type="match status" value="1"/>
</dbReference>
<keyword evidence="3" id="KW-1185">Reference proteome</keyword>
<dbReference type="InterPro" id="IPR003607">
    <property type="entry name" value="HD/PDEase_dom"/>
</dbReference>
<comment type="caution">
    <text evidence="2">The sequence shown here is derived from an EMBL/GenBank/DDBJ whole genome shotgun (WGS) entry which is preliminary data.</text>
</comment>
<dbReference type="SUPFAM" id="SSF109604">
    <property type="entry name" value="HD-domain/PDEase-like"/>
    <property type="match status" value="1"/>
</dbReference>
<dbReference type="OrthoDB" id="9798833at2"/>
<dbReference type="EMBL" id="QFFZ01000005">
    <property type="protein sequence ID" value="TEB12709.1"/>
    <property type="molecule type" value="Genomic_DNA"/>
</dbReference>
<sequence length="175" mass="19459">MNYYEVFGSILAKYPAVEQHCRRVASLAKGISVILNLPNYKQLAFAAYIHDLGKTTWPPELFHKHPLLPFEWSLVTAHPIASENILNEIFPAVPAEVKAVVRGHHERPGGGGYPDGLLEPGLELLIVAACDTYDAITHNKEYPCGEALPVEYALQEVSKFAPRQIVEALTQCVWK</sequence>
<dbReference type="PROSITE" id="PS51832">
    <property type="entry name" value="HD_GYP"/>
    <property type="match status" value="1"/>
</dbReference>
<reference evidence="2 3" key="1">
    <citation type="journal article" date="2018" name="Environ. Microbiol.">
        <title>Novel energy conservation strategies and behaviour of Pelotomaculum schinkii driving syntrophic propionate catabolism.</title>
        <authorList>
            <person name="Hidalgo-Ahumada C.A.P."/>
            <person name="Nobu M.K."/>
            <person name="Narihiro T."/>
            <person name="Tamaki H."/>
            <person name="Liu W.T."/>
            <person name="Kamagata Y."/>
            <person name="Stams A.J.M."/>
            <person name="Imachi H."/>
            <person name="Sousa D.Z."/>
        </authorList>
    </citation>
    <scope>NUCLEOTIDE SEQUENCE [LARGE SCALE GENOMIC DNA]</scope>
    <source>
        <strain evidence="2 3">MGP</strain>
    </source>
</reference>
<evidence type="ECO:0000313" key="2">
    <source>
        <dbReference type="EMBL" id="TEB12709.1"/>
    </source>
</evidence>
<dbReference type="SMART" id="SM00471">
    <property type="entry name" value="HDc"/>
    <property type="match status" value="1"/>
</dbReference>
<feature type="domain" description="HD-GYP" evidence="1">
    <location>
        <begin position="1"/>
        <end position="175"/>
    </location>
</feature>
<proteinExistence type="predicted"/>
<dbReference type="RefSeq" id="WP_134212566.1">
    <property type="nucleotide sequence ID" value="NZ_QFFZ01000005.1"/>
</dbReference>
<dbReference type="AlphaFoldDB" id="A0A4Y7RVF3"/>
<dbReference type="CDD" id="cd00077">
    <property type="entry name" value="HDc"/>
    <property type="match status" value="1"/>
</dbReference>
<dbReference type="PANTHER" id="PTHR43155">
    <property type="entry name" value="CYCLIC DI-GMP PHOSPHODIESTERASE PA4108-RELATED"/>
    <property type="match status" value="1"/>
</dbReference>
<evidence type="ECO:0000313" key="3">
    <source>
        <dbReference type="Proteomes" id="UP000297597"/>
    </source>
</evidence>
<protein>
    <submittedName>
        <fullName evidence="2">3'3'-cGAMP-specific phosphodiesterase 3</fullName>
        <ecNumber evidence="2">3.1.4.-</ecNumber>
    </submittedName>
</protein>
<dbReference type="InterPro" id="IPR037522">
    <property type="entry name" value="HD_GYP_dom"/>
</dbReference>
<dbReference type="Gene3D" id="1.10.3210.10">
    <property type="entry name" value="Hypothetical protein af1432"/>
    <property type="match status" value="1"/>
</dbReference>
<organism evidence="2 3">
    <name type="scientific">Pelotomaculum propionicicum</name>
    <dbReference type="NCBI Taxonomy" id="258475"/>
    <lineage>
        <taxon>Bacteria</taxon>
        <taxon>Bacillati</taxon>
        <taxon>Bacillota</taxon>
        <taxon>Clostridia</taxon>
        <taxon>Eubacteriales</taxon>
        <taxon>Desulfotomaculaceae</taxon>
        <taxon>Pelotomaculum</taxon>
    </lineage>
</organism>
<gene>
    <name evidence="2" type="ORF">Pmgp_00680</name>
</gene>
<keyword evidence="2" id="KW-0378">Hydrolase</keyword>
<name>A0A4Y7RVF3_9FIRM</name>
<dbReference type="GO" id="GO:0016787">
    <property type="term" value="F:hydrolase activity"/>
    <property type="evidence" value="ECO:0007669"/>
    <property type="project" value="UniProtKB-KW"/>
</dbReference>